<dbReference type="InterPro" id="IPR001001">
    <property type="entry name" value="DNA_polIII_beta"/>
</dbReference>
<evidence type="ECO:0000259" key="12">
    <source>
        <dbReference type="Pfam" id="PF02767"/>
    </source>
</evidence>
<evidence type="ECO:0000259" key="13">
    <source>
        <dbReference type="Pfam" id="PF02768"/>
    </source>
</evidence>
<dbReference type="Pfam" id="PF02768">
    <property type="entry name" value="DNA_pol3_beta_3"/>
    <property type="match status" value="1"/>
</dbReference>
<feature type="domain" description="DNA polymerase III beta sliding clamp C-terminal" evidence="13">
    <location>
        <begin position="250"/>
        <end position="365"/>
    </location>
</feature>
<evidence type="ECO:0000256" key="6">
    <source>
        <dbReference type="ARBA" id="ARBA00022695"/>
    </source>
</evidence>
<evidence type="ECO:0000256" key="1">
    <source>
        <dbReference type="ARBA" id="ARBA00004496"/>
    </source>
</evidence>
<evidence type="ECO:0000256" key="8">
    <source>
        <dbReference type="ARBA" id="ARBA00022932"/>
    </source>
</evidence>
<keyword evidence="8 10" id="KW-0239">DNA-directed DNA polymerase</keyword>
<evidence type="ECO:0000313" key="14">
    <source>
        <dbReference type="EMBL" id="MDQ0152273.1"/>
    </source>
</evidence>
<evidence type="ECO:0000256" key="9">
    <source>
        <dbReference type="ARBA" id="ARBA00023125"/>
    </source>
</evidence>
<gene>
    <name evidence="14" type="ORF">J2S20_000958</name>
</gene>
<dbReference type="AlphaFoldDB" id="A0AAE4AJX0"/>
<dbReference type="GO" id="GO:0006271">
    <property type="term" value="P:DNA strand elongation involved in DNA replication"/>
    <property type="evidence" value="ECO:0007669"/>
    <property type="project" value="TreeGrafter"/>
</dbReference>
<evidence type="ECO:0000259" key="11">
    <source>
        <dbReference type="Pfam" id="PF00712"/>
    </source>
</evidence>
<dbReference type="PANTHER" id="PTHR30478">
    <property type="entry name" value="DNA POLYMERASE III SUBUNIT BETA"/>
    <property type="match status" value="1"/>
</dbReference>
<keyword evidence="9" id="KW-0238">DNA-binding</keyword>
<dbReference type="InterPro" id="IPR022634">
    <property type="entry name" value="DNA_polIII_beta_N"/>
</dbReference>
<keyword evidence="6 10" id="KW-0548">Nucleotidyltransferase</keyword>
<evidence type="ECO:0000256" key="4">
    <source>
        <dbReference type="ARBA" id="ARBA00022490"/>
    </source>
</evidence>
<dbReference type="GO" id="GO:0003887">
    <property type="term" value="F:DNA-directed DNA polymerase activity"/>
    <property type="evidence" value="ECO:0007669"/>
    <property type="project" value="UniProtKB-UniRule"/>
</dbReference>
<evidence type="ECO:0000256" key="3">
    <source>
        <dbReference type="ARBA" id="ARBA00021035"/>
    </source>
</evidence>
<dbReference type="GO" id="GO:0009360">
    <property type="term" value="C:DNA polymerase III complex"/>
    <property type="evidence" value="ECO:0007669"/>
    <property type="project" value="InterPro"/>
</dbReference>
<comment type="caution">
    <text evidence="14">The sequence shown here is derived from an EMBL/GenBank/DDBJ whole genome shotgun (WGS) entry which is preliminary data.</text>
</comment>
<keyword evidence="15" id="KW-1185">Reference proteome</keyword>
<proteinExistence type="inferred from homology"/>
<dbReference type="CDD" id="cd00140">
    <property type="entry name" value="beta_clamp"/>
    <property type="match status" value="1"/>
</dbReference>
<comment type="subcellular location">
    <subcellularLocation>
        <location evidence="1 10">Cytoplasm</location>
    </subcellularLocation>
</comment>
<evidence type="ECO:0000256" key="5">
    <source>
        <dbReference type="ARBA" id="ARBA00022679"/>
    </source>
</evidence>
<sequence length="369" mass="41771">MRLEFNKEKLISAMGIVFKAIPSRTTNPILECILFDASGDKIKLTANDTELGIETVAEGIIVEKGKVALDARLSFDIIRKLEGGDAPVVIESDSSFTTTISCEDAVFHIQGRDGEEFSYLPVIEKDNYICLSQFTLKEAVRKTIFSAALNDTNKMMGGEYIEVKDHIVKFVALDGHRIAIRSIEMKENYGSAKVIVPGKTMNEISKIMTDDNEKEVLIYFSKNHILFEFDETTVISRLIEGEYFRIDHMLSKDYELKLRVNRTKLLNSIDQSTILIKESDHKPIVLDISENNINLKVKSSYGTMDGKVSCEKTGKDLLIAFNPKFLLDALRAIEDEEVDLYMTNAKTPCYIRDEKESYIYLILPVNFIA</sequence>
<dbReference type="Proteomes" id="UP001241537">
    <property type="component" value="Unassembled WGS sequence"/>
</dbReference>
<dbReference type="SUPFAM" id="SSF55979">
    <property type="entry name" value="DNA clamp"/>
    <property type="match status" value="3"/>
</dbReference>
<dbReference type="InterPro" id="IPR022635">
    <property type="entry name" value="DNA_polIII_beta_C"/>
</dbReference>
<reference evidence="14" key="1">
    <citation type="submission" date="2023-07" db="EMBL/GenBank/DDBJ databases">
        <title>Genomic Encyclopedia of Type Strains, Phase IV (KMG-IV): sequencing the most valuable type-strain genomes for metagenomic binning, comparative biology and taxonomic classification.</title>
        <authorList>
            <person name="Goeker M."/>
        </authorList>
    </citation>
    <scope>NUCLEOTIDE SEQUENCE</scope>
    <source>
        <strain evidence="14">DSM 19659</strain>
    </source>
</reference>
<dbReference type="GO" id="GO:0008408">
    <property type="term" value="F:3'-5' exonuclease activity"/>
    <property type="evidence" value="ECO:0007669"/>
    <property type="project" value="InterPro"/>
</dbReference>
<organism evidence="14 15">
    <name type="scientific">Moryella indoligenes</name>
    <dbReference type="NCBI Taxonomy" id="371674"/>
    <lineage>
        <taxon>Bacteria</taxon>
        <taxon>Bacillati</taxon>
        <taxon>Bacillota</taxon>
        <taxon>Clostridia</taxon>
        <taxon>Lachnospirales</taxon>
        <taxon>Lachnospiraceae</taxon>
        <taxon>Moryella</taxon>
    </lineage>
</organism>
<accession>A0AAE4AJX0</accession>
<evidence type="ECO:0000256" key="10">
    <source>
        <dbReference type="PIRNR" id="PIRNR000804"/>
    </source>
</evidence>
<comment type="subunit">
    <text evidence="10">Forms a ring-shaped head-to-tail homodimer around DNA.</text>
</comment>
<comment type="function">
    <text evidence="10">Confers DNA tethering and processivity to DNA polymerases and other proteins. Acts as a clamp, forming a ring around DNA (a reaction catalyzed by the clamp-loading complex) which diffuses in an ATP-independent manner freely and bidirectionally along dsDNA. Initially characterized for its ability to contact the catalytic subunit of DNA polymerase III (Pol III), a complex, multichain enzyme responsible for most of the replicative synthesis in bacteria; Pol III exhibits 3'-5' exonuclease proofreading activity. The beta chain is required for initiation of replication as well as for processivity of DNA replication.</text>
</comment>
<dbReference type="EMBL" id="JAUSTO010000004">
    <property type="protein sequence ID" value="MDQ0152273.1"/>
    <property type="molecule type" value="Genomic_DNA"/>
</dbReference>
<comment type="similarity">
    <text evidence="2 10">Belongs to the beta sliding clamp family.</text>
</comment>
<dbReference type="NCBIfam" id="TIGR00663">
    <property type="entry name" value="dnan"/>
    <property type="match status" value="1"/>
</dbReference>
<keyword evidence="5 10" id="KW-0808">Transferase</keyword>
<keyword evidence="7 10" id="KW-0235">DNA replication</keyword>
<protein>
    <recommendedName>
        <fullName evidence="3 10">Beta sliding clamp</fullName>
    </recommendedName>
</protein>
<feature type="domain" description="DNA polymerase III beta sliding clamp central" evidence="12">
    <location>
        <begin position="131"/>
        <end position="243"/>
    </location>
</feature>
<feature type="domain" description="DNA polymerase III beta sliding clamp N-terminal" evidence="11">
    <location>
        <begin position="1"/>
        <end position="120"/>
    </location>
</feature>
<keyword evidence="4 10" id="KW-0963">Cytoplasm</keyword>
<dbReference type="PIRSF" id="PIRSF000804">
    <property type="entry name" value="DNA_pol_III_b"/>
    <property type="match status" value="1"/>
</dbReference>
<dbReference type="GO" id="GO:0005737">
    <property type="term" value="C:cytoplasm"/>
    <property type="evidence" value="ECO:0007669"/>
    <property type="project" value="UniProtKB-SubCell"/>
</dbReference>
<dbReference type="Gene3D" id="3.10.150.10">
    <property type="entry name" value="DNA Polymerase III, subunit A, domain 2"/>
    <property type="match status" value="2"/>
</dbReference>
<name>A0AAE4AJX0_9FIRM</name>
<dbReference type="RefSeq" id="WP_106611112.1">
    <property type="nucleotide sequence ID" value="NZ_JAUSTO010000004.1"/>
</dbReference>
<dbReference type="PANTHER" id="PTHR30478:SF0">
    <property type="entry name" value="BETA SLIDING CLAMP"/>
    <property type="match status" value="1"/>
</dbReference>
<evidence type="ECO:0000256" key="2">
    <source>
        <dbReference type="ARBA" id="ARBA00010752"/>
    </source>
</evidence>
<dbReference type="SMART" id="SM00480">
    <property type="entry name" value="POL3Bc"/>
    <property type="match status" value="1"/>
</dbReference>
<dbReference type="Pfam" id="PF00712">
    <property type="entry name" value="DNA_pol3_beta"/>
    <property type="match status" value="1"/>
</dbReference>
<dbReference type="GO" id="GO:0003677">
    <property type="term" value="F:DNA binding"/>
    <property type="evidence" value="ECO:0007669"/>
    <property type="project" value="UniProtKB-UniRule"/>
</dbReference>
<dbReference type="Pfam" id="PF02767">
    <property type="entry name" value="DNA_pol3_beta_2"/>
    <property type="match status" value="1"/>
</dbReference>
<evidence type="ECO:0000256" key="7">
    <source>
        <dbReference type="ARBA" id="ARBA00022705"/>
    </source>
</evidence>
<dbReference type="InterPro" id="IPR022637">
    <property type="entry name" value="DNA_polIII_beta_cen"/>
</dbReference>
<evidence type="ECO:0000313" key="15">
    <source>
        <dbReference type="Proteomes" id="UP001241537"/>
    </source>
</evidence>
<dbReference type="InterPro" id="IPR046938">
    <property type="entry name" value="DNA_clamp_sf"/>
</dbReference>